<dbReference type="InterPro" id="IPR040836">
    <property type="entry name" value="SAVED"/>
</dbReference>
<sequence length="369" mass="42396">MLNNLLKVWDKIILGLSELAKACKAIPHKCFAIVAVFDACCAIVAFLGEDKLKDVKIIKADIYDTIASFWPAFSDGLLTPTGKSVIIFISIAVFLMWALKILYRQPALLIAHSTMGHNLSILDANFKKSFYAKRVEIGYRIQSQNASKAEIIQAIKTQDETFANIKKTNWRSIIFYYGVAHTPFTFRLGHQFGQTCRIRLLHRFRVTEDAQEFKELPCHDDNKAAWVNCIQPDNNRQSNELLVAIATTYPIKDEDLRTIDPDNAMHIYKVEIDRKDYDFFSSYNKIRSYADRIAEDIRLLVKEKGIRTIHLAISSSVPFTFYLAQQMSTQQYPSIIVYQYEPGRYTWGIDIRETDHTKAVIRCEVKEGV</sequence>
<accession>A0A1W2AQQ5</accession>
<evidence type="ECO:0000256" key="1">
    <source>
        <dbReference type="SAM" id="Phobius"/>
    </source>
</evidence>
<dbReference type="RefSeq" id="WP_084234580.1">
    <property type="nucleotide sequence ID" value="NZ_FWXW01000004.1"/>
</dbReference>
<keyword evidence="1" id="KW-0812">Transmembrane</keyword>
<name>A0A1W2AQQ5_9FIRM</name>
<proteinExistence type="predicted"/>
<evidence type="ECO:0000259" key="2">
    <source>
        <dbReference type="Pfam" id="PF18145"/>
    </source>
</evidence>
<dbReference type="EMBL" id="FWXW01000004">
    <property type="protein sequence ID" value="SMC63037.1"/>
    <property type="molecule type" value="Genomic_DNA"/>
</dbReference>
<evidence type="ECO:0000313" key="4">
    <source>
        <dbReference type="Proteomes" id="UP000192790"/>
    </source>
</evidence>
<keyword evidence="1" id="KW-1133">Transmembrane helix</keyword>
<dbReference type="Proteomes" id="UP000192790">
    <property type="component" value="Unassembled WGS sequence"/>
</dbReference>
<dbReference type="Pfam" id="PF18145">
    <property type="entry name" value="SAVED"/>
    <property type="match status" value="1"/>
</dbReference>
<feature type="domain" description="SMODS-associated and fused to various effectors" evidence="2">
    <location>
        <begin position="168"/>
        <end position="351"/>
    </location>
</feature>
<evidence type="ECO:0000313" key="3">
    <source>
        <dbReference type="EMBL" id="SMC63037.1"/>
    </source>
</evidence>
<reference evidence="3 4" key="1">
    <citation type="submission" date="2017-04" db="EMBL/GenBank/DDBJ databases">
        <authorList>
            <person name="Afonso C.L."/>
            <person name="Miller P.J."/>
            <person name="Scott M.A."/>
            <person name="Spackman E."/>
            <person name="Goraichik I."/>
            <person name="Dimitrov K.M."/>
            <person name="Suarez D.L."/>
            <person name="Swayne D.E."/>
        </authorList>
    </citation>
    <scope>NUCLEOTIDE SEQUENCE [LARGE SCALE GENOMIC DNA]</scope>
    <source>
        <strain evidence="3 4">DSM 12816</strain>
    </source>
</reference>
<feature type="transmembrane region" description="Helical" evidence="1">
    <location>
        <begin position="30"/>
        <end position="48"/>
    </location>
</feature>
<dbReference type="STRING" id="1122930.SAMN02745168_1904"/>
<feature type="transmembrane region" description="Helical" evidence="1">
    <location>
        <begin position="85"/>
        <end position="103"/>
    </location>
</feature>
<keyword evidence="1" id="KW-0472">Membrane</keyword>
<protein>
    <recommendedName>
        <fullName evidence="2">SMODS-associated and fused to various effectors domain-containing protein</fullName>
    </recommendedName>
</protein>
<organism evidence="3 4">
    <name type="scientific">Papillibacter cinnamivorans DSM 12816</name>
    <dbReference type="NCBI Taxonomy" id="1122930"/>
    <lineage>
        <taxon>Bacteria</taxon>
        <taxon>Bacillati</taxon>
        <taxon>Bacillota</taxon>
        <taxon>Clostridia</taxon>
        <taxon>Eubacteriales</taxon>
        <taxon>Oscillospiraceae</taxon>
        <taxon>Papillibacter</taxon>
    </lineage>
</organism>
<dbReference type="AlphaFoldDB" id="A0A1W2AQQ5"/>
<gene>
    <name evidence="3" type="ORF">SAMN02745168_1904</name>
</gene>
<keyword evidence="4" id="KW-1185">Reference proteome</keyword>
<dbReference type="NCBIfam" id="NF033611">
    <property type="entry name" value="SAVED"/>
    <property type="match status" value="1"/>
</dbReference>
<dbReference type="OrthoDB" id="2047737at2"/>